<dbReference type="EMBL" id="CDMY01000443">
    <property type="protein sequence ID" value="CEM13111.1"/>
    <property type="molecule type" value="Genomic_DNA"/>
</dbReference>
<gene>
    <name evidence="1" type="ORF">Vbra_5873</name>
</gene>
<keyword evidence="2" id="KW-1185">Reference proteome</keyword>
<sequence length="110" mass="12469">MSSLTSSNAWRAQTGLFGRGSLEDFIVQRIQCDANDCTDKLRNAKDKEEGKAAIETTEHVIKHYREFETELGSEPGVSETMRKRCSETMHKCTEGLLNDIMSVKERLQLT</sequence>
<dbReference type="InParanoid" id="A0A0G4FJ83"/>
<reference evidence="1 2" key="1">
    <citation type="submission" date="2014-11" db="EMBL/GenBank/DDBJ databases">
        <authorList>
            <person name="Zhu J."/>
            <person name="Qi W."/>
            <person name="Song R."/>
        </authorList>
    </citation>
    <scope>NUCLEOTIDE SEQUENCE [LARGE SCALE GENOMIC DNA]</scope>
</reference>
<organism evidence="1 2">
    <name type="scientific">Vitrella brassicaformis (strain CCMP3155)</name>
    <dbReference type="NCBI Taxonomy" id="1169540"/>
    <lineage>
        <taxon>Eukaryota</taxon>
        <taxon>Sar</taxon>
        <taxon>Alveolata</taxon>
        <taxon>Colpodellida</taxon>
        <taxon>Vitrellaceae</taxon>
        <taxon>Vitrella</taxon>
    </lineage>
</organism>
<dbReference type="AlphaFoldDB" id="A0A0G4FJ83"/>
<evidence type="ECO:0000313" key="2">
    <source>
        <dbReference type="Proteomes" id="UP000041254"/>
    </source>
</evidence>
<dbReference type="Proteomes" id="UP000041254">
    <property type="component" value="Unassembled WGS sequence"/>
</dbReference>
<evidence type="ECO:0000313" key="1">
    <source>
        <dbReference type="EMBL" id="CEM13111.1"/>
    </source>
</evidence>
<dbReference type="VEuPathDB" id="CryptoDB:Vbra_5873"/>
<protein>
    <submittedName>
        <fullName evidence="1">Uncharacterized protein</fullName>
    </submittedName>
</protein>
<accession>A0A0G4FJ83</accession>
<name>A0A0G4FJ83_VITBC</name>
<proteinExistence type="predicted"/>